<evidence type="ECO:0000256" key="2">
    <source>
        <dbReference type="ARBA" id="ARBA00022692"/>
    </source>
</evidence>
<feature type="region of interest" description="Disordered" evidence="5">
    <location>
        <begin position="82"/>
        <end position="140"/>
    </location>
</feature>
<keyword evidence="3 6" id="KW-1133">Transmembrane helix</keyword>
<feature type="compositionally biased region" description="Polar residues" evidence="5">
    <location>
        <begin position="656"/>
        <end position="680"/>
    </location>
</feature>
<protein>
    <submittedName>
        <fullName evidence="7">NIPA-like protein</fullName>
    </submittedName>
</protein>
<feature type="transmembrane region" description="Helical" evidence="6">
    <location>
        <begin position="234"/>
        <end position="257"/>
    </location>
</feature>
<feature type="transmembrane region" description="Helical" evidence="6">
    <location>
        <begin position="45"/>
        <end position="65"/>
    </location>
</feature>
<feature type="compositionally biased region" description="Acidic residues" evidence="5">
    <location>
        <begin position="698"/>
        <end position="707"/>
    </location>
</feature>
<feature type="compositionally biased region" description="Polar residues" evidence="5">
    <location>
        <begin position="545"/>
        <end position="558"/>
    </location>
</feature>
<name>A0A8H8RVC1_9HELO</name>
<feature type="region of interest" description="Disordered" evidence="5">
    <location>
        <begin position="538"/>
        <end position="571"/>
    </location>
</feature>
<feature type="transmembrane region" description="Helical" evidence="6">
    <location>
        <begin position="269"/>
        <end position="285"/>
    </location>
</feature>
<gene>
    <name evidence="7" type="primary">NIPAL2</name>
    <name evidence="7" type="ORF">LOCC1_G006438</name>
</gene>
<dbReference type="SUPFAM" id="SSF103481">
    <property type="entry name" value="Multidrug resistance efflux transporter EmrE"/>
    <property type="match status" value="1"/>
</dbReference>
<dbReference type="InterPro" id="IPR037185">
    <property type="entry name" value="EmrE-like"/>
</dbReference>
<dbReference type="Proteomes" id="UP000443090">
    <property type="component" value="Unassembled WGS sequence"/>
</dbReference>
<dbReference type="Pfam" id="PF05653">
    <property type="entry name" value="Mg_trans_NIPA"/>
    <property type="match status" value="1"/>
</dbReference>
<feature type="transmembrane region" description="Helical" evidence="6">
    <location>
        <begin position="205"/>
        <end position="222"/>
    </location>
</feature>
<dbReference type="GO" id="GO:0016020">
    <property type="term" value="C:membrane"/>
    <property type="evidence" value="ECO:0007669"/>
    <property type="project" value="UniProtKB-SubCell"/>
</dbReference>
<feature type="compositionally biased region" description="Polar residues" evidence="5">
    <location>
        <begin position="430"/>
        <end position="445"/>
    </location>
</feature>
<evidence type="ECO:0000256" key="4">
    <source>
        <dbReference type="ARBA" id="ARBA00023136"/>
    </source>
</evidence>
<feature type="transmembrane region" description="Helical" evidence="6">
    <location>
        <begin position="337"/>
        <end position="356"/>
    </location>
</feature>
<evidence type="ECO:0000256" key="5">
    <source>
        <dbReference type="SAM" id="MobiDB-lite"/>
    </source>
</evidence>
<dbReference type="OrthoDB" id="165382at2759"/>
<feature type="compositionally biased region" description="Acidic residues" evidence="5">
    <location>
        <begin position="395"/>
        <end position="405"/>
    </location>
</feature>
<organism evidence="7 8">
    <name type="scientific">Lachnellula occidentalis</name>
    <dbReference type="NCBI Taxonomy" id="215460"/>
    <lineage>
        <taxon>Eukaryota</taxon>
        <taxon>Fungi</taxon>
        <taxon>Dikarya</taxon>
        <taxon>Ascomycota</taxon>
        <taxon>Pezizomycotina</taxon>
        <taxon>Leotiomycetes</taxon>
        <taxon>Helotiales</taxon>
        <taxon>Lachnaceae</taxon>
        <taxon>Lachnellula</taxon>
    </lineage>
</organism>
<proteinExistence type="predicted"/>
<dbReference type="PANTHER" id="PTHR12570:SF65">
    <property type="entry name" value="MAGNESIUM TRANSPORTER NIPA9-RELATED"/>
    <property type="match status" value="1"/>
</dbReference>
<dbReference type="EMBL" id="QGMI01000322">
    <property type="protein sequence ID" value="TVY42549.1"/>
    <property type="molecule type" value="Genomic_DNA"/>
</dbReference>
<dbReference type="GO" id="GO:0015095">
    <property type="term" value="F:magnesium ion transmembrane transporter activity"/>
    <property type="evidence" value="ECO:0007669"/>
    <property type="project" value="InterPro"/>
</dbReference>
<evidence type="ECO:0000256" key="3">
    <source>
        <dbReference type="ARBA" id="ARBA00022989"/>
    </source>
</evidence>
<feature type="compositionally biased region" description="Polar residues" evidence="5">
    <location>
        <begin position="494"/>
        <end position="506"/>
    </location>
</feature>
<feature type="transmembrane region" description="Helical" evidence="6">
    <location>
        <begin position="150"/>
        <end position="170"/>
    </location>
</feature>
<evidence type="ECO:0000256" key="6">
    <source>
        <dbReference type="SAM" id="Phobius"/>
    </source>
</evidence>
<evidence type="ECO:0000313" key="7">
    <source>
        <dbReference type="EMBL" id="TVY42549.1"/>
    </source>
</evidence>
<dbReference type="PANTHER" id="PTHR12570">
    <property type="match status" value="1"/>
</dbReference>
<feature type="region of interest" description="Disordered" evidence="5">
    <location>
        <begin position="651"/>
        <end position="707"/>
    </location>
</feature>
<sequence length="707" mass="76125">MYLASATFDATNSIFTAPPLTRAPALIVLDSIVALGTGDSQLQRWSSLIGIVTAIVGNILISFALNIQRYAHIRLHEERSQAREKAKAAMRNAKGGGYGTVETAGHPGNDVENEQDGGEEDDPLRRSFQSMDSQSSTCSQHESSYLRSPYWWGGIILMTVGEAGNFLAYGFAPASIVSPLGVVALISNCVIAPIMLKEPFRLRDFWGVVIAVGGAVTVVLSAKTQEKKLGPHEILGAITTTAFEIYMGVTIFLIGVLMWASPRYGNKTILVDLGLVGLFGGYTALSTKGVASMLSYTLWRALTTPVTYILIAVLAGTAIMQVKYVNKALQRFDSTQVIPVQFVMFTLSVIIGSAILYRDFEKMTGENLGKFIGGCLLTFFGVFLITSGRDRHDDEESEESEEEAEERIRLADQESTWEDNMGQDGDRSSDSTLRTQHGAGNQNAPPGSRRSSKISFADTLSRPRTPHMHSNTSYSSARVPPSIVSTDGAEETPLLNNAGVSSSDELLTTRHPGMTSFISSPMLPSEAQILSTDLLKPSAPDRALSQGNFHTHPNLQQSPAPPPADRPMTPSARHSIARMMPGPLLSPLSGGLSAVVADSLRRGVDTAGGKKFRRGRLDLRRSKSTTQGLLAHSADIGHEVLATSPLKHVTPDEQVSKSLGTESGSEWSRLTRARSLSNTFGDLFGVKRQKMENHDGGGDEEAGPSGS</sequence>
<evidence type="ECO:0000313" key="8">
    <source>
        <dbReference type="Proteomes" id="UP000443090"/>
    </source>
</evidence>
<comment type="subcellular location">
    <subcellularLocation>
        <location evidence="1">Membrane</location>
        <topology evidence="1">Multi-pass membrane protein</topology>
    </subcellularLocation>
</comment>
<feature type="transmembrane region" description="Helical" evidence="6">
    <location>
        <begin position="368"/>
        <end position="386"/>
    </location>
</feature>
<evidence type="ECO:0000256" key="1">
    <source>
        <dbReference type="ARBA" id="ARBA00004141"/>
    </source>
</evidence>
<reference evidence="7 8" key="1">
    <citation type="submission" date="2018-05" db="EMBL/GenBank/DDBJ databases">
        <title>Genome sequencing and assembly of the regulated plant pathogen Lachnellula willkommii and related sister species for the development of diagnostic species identification markers.</title>
        <authorList>
            <person name="Giroux E."/>
            <person name="Bilodeau G."/>
        </authorList>
    </citation>
    <scope>NUCLEOTIDE SEQUENCE [LARGE SCALE GENOMIC DNA]</scope>
    <source>
        <strain evidence="7 8">CBS 160.35</strain>
    </source>
</reference>
<feature type="region of interest" description="Disordered" evidence="5">
    <location>
        <begin position="390"/>
        <end position="520"/>
    </location>
</feature>
<keyword evidence="2 6" id="KW-0812">Transmembrane</keyword>
<comment type="caution">
    <text evidence="7">The sequence shown here is derived from an EMBL/GenBank/DDBJ whole genome shotgun (WGS) entry which is preliminary data.</text>
</comment>
<dbReference type="InterPro" id="IPR008521">
    <property type="entry name" value="Mg_trans_NIPA"/>
</dbReference>
<keyword evidence="4 6" id="KW-0472">Membrane</keyword>
<dbReference type="AlphaFoldDB" id="A0A8H8RVC1"/>
<accession>A0A8H8RVC1</accession>
<feature type="transmembrane region" description="Helical" evidence="6">
    <location>
        <begin position="305"/>
        <end position="325"/>
    </location>
</feature>
<keyword evidence="8" id="KW-1185">Reference proteome</keyword>
<feature type="compositionally biased region" description="Acidic residues" evidence="5">
    <location>
        <begin position="111"/>
        <end position="122"/>
    </location>
</feature>